<gene>
    <name evidence="8" type="primary">LOC103051897</name>
</gene>
<dbReference type="PANTHER" id="PTHR13083">
    <property type="entry name" value="WD REPEAT-CONTAINING PROTEIN 91"/>
    <property type="match status" value="1"/>
</dbReference>
<name>A0A9F2WBP4_PYTBI</name>
<dbReference type="OMA" id="MICPESC"/>
<dbReference type="GO" id="GO:0031902">
    <property type="term" value="C:late endosome membrane"/>
    <property type="evidence" value="ECO:0007669"/>
    <property type="project" value="TreeGrafter"/>
</dbReference>
<dbReference type="RefSeq" id="XP_007434372.2">
    <property type="nucleotide sequence ID" value="XM_007434310.2"/>
</dbReference>
<evidence type="ECO:0000313" key="7">
    <source>
        <dbReference type="Proteomes" id="UP000695026"/>
    </source>
</evidence>
<dbReference type="InterPro" id="IPR056327">
    <property type="entry name" value="ARMC9_CTLH-like_dom"/>
</dbReference>
<dbReference type="GO" id="GO:0141039">
    <property type="term" value="F:phosphatidylinositol 3-kinase inhibitor activity"/>
    <property type="evidence" value="ECO:0007669"/>
    <property type="project" value="InterPro"/>
</dbReference>
<feature type="compositionally biased region" description="Polar residues" evidence="5">
    <location>
        <begin position="278"/>
        <end position="295"/>
    </location>
</feature>
<dbReference type="OrthoDB" id="193023at2759"/>
<evidence type="ECO:0000256" key="2">
    <source>
        <dbReference type="ARBA" id="ARBA00004603"/>
    </source>
</evidence>
<comment type="subcellular location">
    <subcellularLocation>
        <location evidence="1">Early endosome</location>
    </subcellularLocation>
    <subcellularLocation>
        <location evidence="2">Late endosome</location>
    </subcellularLocation>
</comment>
<keyword evidence="7" id="KW-1185">Reference proteome</keyword>
<dbReference type="GO" id="GO:0045022">
    <property type="term" value="P:early endosome to late endosome transport"/>
    <property type="evidence" value="ECO:0007669"/>
    <property type="project" value="InterPro"/>
</dbReference>
<sequence>MAAAAERVDELVREYLLFRGFTGTLKQLDAEIKADKEKGFRVDKIVDQLLQFVHSYDLAALREYWSYLDRRLFSRLEDMYRPTVNKLKISLYRYYLIHAVQTNRNDKIQEFFLKQASELQNQTEWKDWFVLPFIPNPDANPIFAMYFSRQWVDVFIVSLHNFLSVLFQCMPVPVILNFEAECQRNNILQEKNEILCQKLFALQAEYSHMKKEEQQQEEEEEDDLMLHHKLPSYVVNMDHLGDSELDLTCSQRSTAHSLQARGGFLSSLLPQSKKGPARTTQPTGAISAQAGTTQGNRKELSNHQITRGKEAAIGGKESKSYFSGMVATEPSSVQQNQRRIQDHGKERKELGPKITFQVLQLVCLVWIGQFLPLSRPQQYF</sequence>
<evidence type="ECO:0000256" key="1">
    <source>
        <dbReference type="ARBA" id="ARBA00004412"/>
    </source>
</evidence>
<accession>A0A9F2WBP4</accession>
<proteinExistence type="inferred from homology"/>
<dbReference type="PANTHER" id="PTHR13083:SF3">
    <property type="entry name" value="WD REPEAT-CONTAINING PROTEIN 91"/>
    <property type="match status" value="1"/>
</dbReference>
<evidence type="ECO:0000256" key="3">
    <source>
        <dbReference type="ARBA" id="ARBA00006128"/>
    </source>
</evidence>
<comment type="similarity">
    <text evidence="3">Belongs to the WD repeat WDR91 family.</text>
</comment>
<dbReference type="GO" id="GO:0031901">
    <property type="term" value="C:early endosome membrane"/>
    <property type="evidence" value="ECO:0007669"/>
    <property type="project" value="TreeGrafter"/>
</dbReference>
<reference evidence="8" key="1">
    <citation type="submission" date="2025-08" db="UniProtKB">
        <authorList>
            <consortium name="RefSeq"/>
        </authorList>
    </citation>
    <scope>IDENTIFICATION</scope>
    <source>
        <tissue evidence="8">Liver</tissue>
    </source>
</reference>
<protein>
    <submittedName>
        <fullName evidence="8">WD repeat-containing protein 91</fullName>
    </submittedName>
</protein>
<dbReference type="GO" id="GO:0051898">
    <property type="term" value="P:negative regulation of phosphatidylinositol 3-kinase/protein kinase B signal transduction"/>
    <property type="evidence" value="ECO:0007669"/>
    <property type="project" value="InterPro"/>
</dbReference>
<organism evidence="7 8">
    <name type="scientific">Python bivittatus</name>
    <name type="common">Burmese python</name>
    <name type="synonym">Python molurus bivittatus</name>
    <dbReference type="NCBI Taxonomy" id="176946"/>
    <lineage>
        <taxon>Eukaryota</taxon>
        <taxon>Metazoa</taxon>
        <taxon>Chordata</taxon>
        <taxon>Craniata</taxon>
        <taxon>Vertebrata</taxon>
        <taxon>Euteleostomi</taxon>
        <taxon>Lepidosauria</taxon>
        <taxon>Squamata</taxon>
        <taxon>Bifurcata</taxon>
        <taxon>Unidentata</taxon>
        <taxon>Episquamata</taxon>
        <taxon>Toxicofera</taxon>
        <taxon>Serpentes</taxon>
        <taxon>Henophidia</taxon>
        <taxon>Pythonidae</taxon>
        <taxon>Python</taxon>
    </lineage>
</organism>
<evidence type="ECO:0000256" key="4">
    <source>
        <dbReference type="ARBA" id="ARBA00022753"/>
    </source>
</evidence>
<feature type="region of interest" description="Disordered" evidence="5">
    <location>
        <begin position="266"/>
        <end position="313"/>
    </location>
</feature>
<dbReference type="GeneID" id="103051897"/>
<evidence type="ECO:0000313" key="8">
    <source>
        <dbReference type="RefSeq" id="XP_007434372.2"/>
    </source>
</evidence>
<dbReference type="Pfam" id="PF23138">
    <property type="entry name" value="CTLH_Armc9"/>
    <property type="match status" value="1"/>
</dbReference>
<dbReference type="KEGG" id="pbi:103051897"/>
<evidence type="ECO:0000259" key="6">
    <source>
        <dbReference type="Pfam" id="PF23138"/>
    </source>
</evidence>
<dbReference type="Proteomes" id="UP000695026">
    <property type="component" value="Unplaced"/>
</dbReference>
<feature type="domain" description="ARMC9 CTLH-like" evidence="6">
    <location>
        <begin position="48"/>
        <end position="169"/>
    </location>
</feature>
<dbReference type="AlphaFoldDB" id="A0A9F2WBP4"/>
<dbReference type="InterPro" id="IPR039724">
    <property type="entry name" value="WDR91"/>
</dbReference>
<evidence type="ECO:0000256" key="5">
    <source>
        <dbReference type="SAM" id="MobiDB-lite"/>
    </source>
</evidence>
<keyword evidence="4" id="KW-0967">Endosome</keyword>